<evidence type="ECO:0000313" key="4">
    <source>
        <dbReference type="Proteomes" id="UP000019442"/>
    </source>
</evidence>
<dbReference type="OrthoDB" id="4378831at2"/>
<dbReference type="KEGG" id="hhc:M911_10245"/>
<reference evidence="3 4" key="1">
    <citation type="journal article" date="2014" name="J Genomics">
        <title>Draft Genome Sequence of the Extremely Halophilic Phototrophic Purple Sulfur Bacterium Halorhodospira halochloris.</title>
        <authorList>
            <person name="Singh K.S."/>
            <person name="Kirksey J."/>
            <person name="Hoff W.D."/>
            <person name="Deole R."/>
        </authorList>
    </citation>
    <scope>NUCLEOTIDE SEQUENCE [LARGE SCALE GENOMIC DNA]</scope>
    <source>
        <strain evidence="3 4">A</strain>
    </source>
</reference>
<dbReference type="PANTHER" id="PTHR33840">
    <property type="match status" value="1"/>
</dbReference>
<dbReference type="AlphaFoldDB" id="W8KI35"/>
<dbReference type="SUPFAM" id="SSF53474">
    <property type="entry name" value="alpha/beta-Hydrolases"/>
    <property type="match status" value="1"/>
</dbReference>
<evidence type="ECO:0000256" key="1">
    <source>
        <dbReference type="SAM" id="MobiDB-lite"/>
    </source>
</evidence>
<proteinExistence type="predicted"/>
<evidence type="ECO:0000313" key="3">
    <source>
        <dbReference type="EMBL" id="AHK79464.1"/>
    </source>
</evidence>
<dbReference type="Pfam" id="PF09994">
    <property type="entry name" value="T6SS_Tle1-like_cat"/>
    <property type="match status" value="1"/>
</dbReference>
<sequence length="381" mass="43198">MTRKRLVVCCDGTWAKEENETHIFRLFRMISEAPANDAYQLKEYVPGVGSSRWTRFRGGAFGFGLNENLQRAYNWLVEHYEPGDEIFCFGFSRGAYTARSLCGMIGTSGLFCRQHRDDTDLAMDYYRAPPERRLQSRQHRRLQRITRHPEETLSVRMLGVFDTVGALGVPIPTLASFAQGGRRVNFHDTTLGPLVENAFHALAIDEQRGPFKPTLWTMPDGTPPQARRFDGSTVEQQVVQAWFPGVHSDVGGGYDNKALADVPFLWMLREAQALGLHMEDDVMDEWLSPNPFAPAHDSLNLQYKLTAYWPWIDDNRPRLIGAQARHRAGLGMARNAMVHQATLDRIQQSAQLPPEQSPYRPANLVNDQGELLEPMDAVNTR</sequence>
<dbReference type="InterPro" id="IPR018712">
    <property type="entry name" value="Tle1-like_cat"/>
</dbReference>
<keyword evidence="4" id="KW-1185">Reference proteome</keyword>
<organism evidence="3 4">
    <name type="scientific">Ectothiorhodospira haloalkaliphila</name>
    <dbReference type="NCBI Taxonomy" id="421628"/>
    <lineage>
        <taxon>Bacteria</taxon>
        <taxon>Pseudomonadati</taxon>
        <taxon>Pseudomonadota</taxon>
        <taxon>Gammaproteobacteria</taxon>
        <taxon>Chromatiales</taxon>
        <taxon>Ectothiorhodospiraceae</taxon>
        <taxon>Ectothiorhodospira</taxon>
    </lineage>
</organism>
<dbReference type="EMBL" id="CP007268">
    <property type="protein sequence ID" value="AHK79464.1"/>
    <property type="molecule type" value="Genomic_DNA"/>
</dbReference>
<dbReference type="RefSeq" id="WP_025281931.1">
    <property type="nucleotide sequence ID" value="NZ_CP007268.1"/>
</dbReference>
<name>W8KI35_9GAMM</name>
<accession>W8KI35</accession>
<feature type="domain" description="T6SS Phospholipase effector Tle1-like catalytic" evidence="2">
    <location>
        <begin position="4"/>
        <end position="270"/>
    </location>
</feature>
<feature type="region of interest" description="Disordered" evidence="1">
    <location>
        <begin position="351"/>
        <end position="381"/>
    </location>
</feature>
<dbReference type="PATRIC" id="fig|1354791.3.peg.2499"/>
<dbReference type="InterPro" id="IPR029058">
    <property type="entry name" value="AB_hydrolase_fold"/>
</dbReference>
<gene>
    <name evidence="3" type="ORF">M911_10245</name>
</gene>
<evidence type="ECO:0000259" key="2">
    <source>
        <dbReference type="Pfam" id="PF09994"/>
    </source>
</evidence>
<dbReference type="PANTHER" id="PTHR33840:SF1">
    <property type="entry name" value="TLE1 PHOSPHOLIPASE DOMAIN-CONTAINING PROTEIN"/>
    <property type="match status" value="1"/>
</dbReference>
<dbReference type="Proteomes" id="UP000019442">
    <property type="component" value="Chromosome"/>
</dbReference>
<dbReference type="HOGENOM" id="CLU_005049_6_1_6"/>
<reference evidence="4" key="2">
    <citation type="submission" date="2014-02" db="EMBL/GenBank/DDBJ databases">
        <title>Draft Genome Sequence of extremely halophilic bacteria Halorhodospira halochloris.</title>
        <authorList>
            <person name="Singh K.S."/>
        </authorList>
    </citation>
    <scope>NUCLEOTIDE SEQUENCE [LARGE SCALE GENOMIC DNA]</scope>
    <source>
        <strain evidence="4">A</strain>
    </source>
</reference>
<protein>
    <recommendedName>
        <fullName evidence="2">T6SS Phospholipase effector Tle1-like catalytic domain-containing protein</fullName>
    </recommendedName>
</protein>